<proteinExistence type="predicted"/>
<dbReference type="Proteomes" id="UP000002058">
    <property type="component" value="Unassembled WGS sequence"/>
</dbReference>
<dbReference type="AlphaFoldDB" id="C4JFR2"/>
<evidence type="ECO:0000313" key="2">
    <source>
        <dbReference type="Proteomes" id="UP000002058"/>
    </source>
</evidence>
<protein>
    <submittedName>
        <fullName evidence="1">Uncharacterized protein</fullName>
    </submittedName>
</protein>
<dbReference type="OMA" id="WKNENFA"/>
<dbReference type="KEGG" id="ure:UREG_02396"/>
<name>C4JFR2_UNCRE</name>
<evidence type="ECO:0000313" key="1">
    <source>
        <dbReference type="EMBL" id="EEP77547.1"/>
    </source>
</evidence>
<dbReference type="eggNOG" id="ENOG502RCP9">
    <property type="taxonomic scope" value="Eukaryota"/>
</dbReference>
<accession>C4JFR2</accession>
<reference evidence="2" key="1">
    <citation type="journal article" date="2009" name="Genome Res.">
        <title>Comparative genomic analyses of the human fungal pathogens Coccidioides and their relatives.</title>
        <authorList>
            <person name="Sharpton T.J."/>
            <person name="Stajich J.E."/>
            <person name="Rounsley S.D."/>
            <person name="Gardner M.J."/>
            <person name="Wortman J.R."/>
            <person name="Jordar V.S."/>
            <person name="Maiti R."/>
            <person name="Kodira C.D."/>
            <person name="Neafsey D.E."/>
            <person name="Zeng Q."/>
            <person name="Hung C.-Y."/>
            <person name="McMahan C."/>
            <person name="Muszewska A."/>
            <person name="Grynberg M."/>
            <person name="Mandel M.A."/>
            <person name="Kellner E.M."/>
            <person name="Barker B.M."/>
            <person name="Galgiani J.N."/>
            <person name="Orbach M.J."/>
            <person name="Kirkland T.N."/>
            <person name="Cole G.T."/>
            <person name="Henn M.R."/>
            <person name="Birren B.W."/>
            <person name="Taylor J.W."/>
        </authorList>
    </citation>
    <scope>NUCLEOTIDE SEQUENCE [LARGE SCALE GENOMIC DNA]</scope>
    <source>
        <strain evidence="2">UAMH 1704</strain>
    </source>
</reference>
<gene>
    <name evidence="1" type="ORF">UREG_02396</name>
</gene>
<dbReference type="EMBL" id="CH476615">
    <property type="protein sequence ID" value="EEP77547.1"/>
    <property type="molecule type" value="Genomic_DNA"/>
</dbReference>
<dbReference type="HOGENOM" id="CLU_2291548_0_0_1"/>
<organism evidence="1 2">
    <name type="scientific">Uncinocarpus reesii (strain UAMH 1704)</name>
    <dbReference type="NCBI Taxonomy" id="336963"/>
    <lineage>
        <taxon>Eukaryota</taxon>
        <taxon>Fungi</taxon>
        <taxon>Dikarya</taxon>
        <taxon>Ascomycota</taxon>
        <taxon>Pezizomycotina</taxon>
        <taxon>Eurotiomycetes</taxon>
        <taxon>Eurotiomycetidae</taxon>
        <taxon>Onygenales</taxon>
        <taxon>Onygenaceae</taxon>
        <taxon>Uncinocarpus</taxon>
    </lineage>
</organism>
<keyword evidence="2" id="KW-1185">Reference proteome</keyword>
<sequence length="124" mass="13435">MGKSSGGDLSDFAIRGVYGELMGEMRILNPMETVMLEFVCCLADDVAPQAKGWVFSLPLVSCIGLCLDAESFLRRHFFGCKNLGATGQQVLGAVELVREIARQLDLSRPGGGDEFGFLAKAETW</sequence>
<dbReference type="GeneID" id="8437901"/>
<dbReference type="VEuPathDB" id="FungiDB:UREG_02396"/>
<dbReference type="OrthoDB" id="5537330at2759"/>
<dbReference type="InParanoid" id="C4JFR2"/>
<dbReference type="RefSeq" id="XP_002542880.1">
    <property type="nucleotide sequence ID" value="XM_002542834.1"/>
</dbReference>